<feature type="domain" description="LysM" evidence="1">
    <location>
        <begin position="281"/>
        <end position="322"/>
    </location>
</feature>
<dbReference type="Gene3D" id="3.10.350.10">
    <property type="entry name" value="LysM domain"/>
    <property type="match status" value="1"/>
</dbReference>
<proteinExistence type="predicted"/>
<dbReference type="SUPFAM" id="SSF54106">
    <property type="entry name" value="LysM domain"/>
    <property type="match status" value="1"/>
</dbReference>
<dbReference type="SMART" id="SM00257">
    <property type="entry name" value="LysM"/>
    <property type="match status" value="1"/>
</dbReference>
<name>A0A3E3AL52_9FIRM</name>
<dbReference type="AlphaFoldDB" id="A0A3E3AL52"/>
<dbReference type="InterPro" id="IPR018392">
    <property type="entry name" value="LysM"/>
</dbReference>
<reference evidence="2" key="2">
    <citation type="submission" date="2023-01" db="EMBL/GenBank/DDBJ databases">
        <title>Human gut microbiome strain richness.</title>
        <authorList>
            <person name="Chen-Liaw A."/>
        </authorList>
    </citation>
    <scope>NUCLEOTIDE SEQUENCE</scope>
    <source>
        <strain evidence="2">1001217st2_G6_1001217B_191108</strain>
    </source>
</reference>
<dbReference type="Pfam" id="PF20918">
    <property type="entry name" value="SPOCS_spoVID-N"/>
    <property type="match status" value="1"/>
</dbReference>
<accession>A0A3E3AL52</accession>
<evidence type="ECO:0000259" key="1">
    <source>
        <dbReference type="SMART" id="SM00257"/>
    </source>
</evidence>
<dbReference type="InterPro" id="IPR036779">
    <property type="entry name" value="LysM_dom_sf"/>
</dbReference>
<evidence type="ECO:0000313" key="4">
    <source>
        <dbReference type="Proteomes" id="UP000261032"/>
    </source>
</evidence>
<dbReference type="GeneID" id="64195372"/>
<comment type="caution">
    <text evidence="3">The sequence shown here is derived from an EMBL/GenBank/DDBJ whole genome shotgun (WGS) entry which is preliminary data.</text>
</comment>
<evidence type="ECO:0000313" key="2">
    <source>
        <dbReference type="EMBL" id="MDB7082226.1"/>
    </source>
</evidence>
<dbReference type="RefSeq" id="WP_008791482.1">
    <property type="nucleotide sequence ID" value="NZ_AP031443.1"/>
</dbReference>
<reference evidence="3 4" key="1">
    <citation type="submission" date="2018-08" db="EMBL/GenBank/DDBJ databases">
        <title>A genome reference for cultivated species of the human gut microbiota.</title>
        <authorList>
            <person name="Zou Y."/>
            <person name="Xue W."/>
            <person name="Luo G."/>
        </authorList>
    </citation>
    <scope>NUCLEOTIDE SEQUENCE [LARGE SCALE GENOMIC DNA]</scope>
    <source>
        <strain evidence="3 4">OM06-4</strain>
    </source>
</reference>
<gene>
    <name evidence="3" type="ORF">DXB93_03855</name>
    <name evidence="2" type="ORF">PM738_00300</name>
</gene>
<dbReference type="Pfam" id="PF01476">
    <property type="entry name" value="LysM"/>
    <property type="match status" value="1"/>
</dbReference>
<dbReference type="EMBL" id="QUSL01000004">
    <property type="protein sequence ID" value="RGD86655.1"/>
    <property type="molecule type" value="Genomic_DNA"/>
</dbReference>
<organism evidence="3 4">
    <name type="scientific">Thomasclavelia ramosa</name>
    <dbReference type="NCBI Taxonomy" id="1547"/>
    <lineage>
        <taxon>Bacteria</taxon>
        <taxon>Bacillati</taxon>
        <taxon>Bacillota</taxon>
        <taxon>Erysipelotrichia</taxon>
        <taxon>Erysipelotrichales</taxon>
        <taxon>Coprobacillaceae</taxon>
        <taxon>Thomasclavelia</taxon>
    </lineage>
</organism>
<evidence type="ECO:0000313" key="3">
    <source>
        <dbReference type="EMBL" id="RGD86655.1"/>
    </source>
</evidence>
<sequence length="325" mass="36632">MQKIYFEKWIDLNHQLNELLSLSVDESINYKIESVGVRAVGSLIVKGEYNGNHKFDENIELDVLATFDKIVDQRDFNIKVEDFDYFIKDGNIQIKIEVGIHGVVEGEDRYVRDEHLGHDEALEEIENLIKDTEPANASIEQLVRAKPVEVQETGPVTPAYVAQAKQPESKPMAAETTTSTVKEIKAVAKEMDNHPKNLETSKVAVIPQKSESSVHAAKEPAVHMTKEPMAHVAKEAAVMEVSKKETAMAEEISEQLQEKVYQSKSRPIFQDTSDSVGTYYLYIVKENDSYSEVATRYSVDEEIIRNYNQDKALEAGSVLIIPYVP</sequence>
<protein>
    <submittedName>
        <fullName evidence="3">LysM peptidoglycan-binding domain-containing protein</fullName>
    </submittedName>
</protein>
<dbReference type="Proteomes" id="UP001211987">
    <property type="component" value="Unassembled WGS sequence"/>
</dbReference>
<dbReference type="InterPro" id="IPR048862">
    <property type="entry name" value="SPOCS_spoVID_N"/>
</dbReference>
<dbReference type="EMBL" id="JAQLKE010000001">
    <property type="protein sequence ID" value="MDB7082226.1"/>
    <property type="molecule type" value="Genomic_DNA"/>
</dbReference>
<dbReference type="Proteomes" id="UP000261032">
    <property type="component" value="Unassembled WGS sequence"/>
</dbReference>